<dbReference type="EMBL" id="JAWDGP010006072">
    <property type="protein sequence ID" value="KAK3747808.1"/>
    <property type="molecule type" value="Genomic_DNA"/>
</dbReference>
<accession>A0AAE1D0B6</accession>
<keyword evidence="2" id="KW-1185">Reference proteome</keyword>
<dbReference type="Proteomes" id="UP001283361">
    <property type="component" value="Unassembled WGS sequence"/>
</dbReference>
<comment type="caution">
    <text evidence="1">The sequence shown here is derived from an EMBL/GenBank/DDBJ whole genome shotgun (WGS) entry which is preliminary data.</text>
</comment>
<sequence>MFLPLTVRWRGQPWHRPLKVVDIPPNEMRGISALREEVGGISLGTLGKKKDPSSGDAKVEILLLPRRGKTPKGCFGGKVAPPSFWGPASLCDEDCKGSDVIK</sequence>
<protein>
    <submittedName>
        <fullName evidence="1">Uncharacterized protein</fullName>
    </submittedName>
</protein>
<evidence type="ECO:0000313" key="2">
    <source>
        <dbReference type="Proteomes" id="UP001283361"/>
    </source>
</evidence>
<proteinExistence type="predicted"/>
<reference evidence="1" key="1">
    <citation type="journal article" date="2023" name="G3 (Bethesda)">
        <title>A reference genome for the long-term kleptoplast-retaining sea slug Elysia crispata morphotype clarki.</title>
        <authorList>
            <person name="Eastman K.E."/>
            <person name="Pendleton A.L."/>
            <person name="Shaikh M.A."/>
            <person name="Suttiyut T."/>
            <person name="Ogas R."/>
            <person name="Tomko P."/>
            <person name="Gavelis G."/>
            <person name="Widhalm J.R."/>
            <person name="Wisecaver J.H."/>
        </authorList>
    </citation>
    <scope>NUCLEOTIDE SEQUENCE</scope>
    <source>
        <strain evidence="1">ECLA1</strain>
    </source>
</reference>
<organism evidence="1 2">
    <name type="scientific">Elysia crispata</name>
    <name type="common">lettuce slug</name>
    <dbReference type="NCBI Taxonomy" id="231223"/>
    <lineage>
        <taxon>Eukaryota</taxon>
        <taxon>Metazoa</taxon>
        <taxon>Spiralia</taxon>
        <taxon>Lophotrochozoa</taxon>
        <taxon>Mollusca</taxon>
        <taxon>Gastropoda</taxon>
        <taxon>Heterobranchia</taxon>
        <taxon>Euthyneura</taxon>
        <taxon>Panpulmonata</taxon>
        <taxon>Sacoglossa</taxon>
        <taxon>Placobranchoidea</taxon>
        <taxon>Plakobranchidae</taxon>
        <taxon>Elysia</taxon>
    </lineage>
</organism>
<gene>
    <name evidence="1" type="ORF">RRG08_057352</name>
</gene>
<dbReference type="AlphaFoldDB" id="A0AAE1D0B6"/>
<name>A0AAE1D0B6_9GAST</name>
<evidence type="ECO:0000313" key="1">
    <source>
        <dbReference type="EMBL" id="KAK3747808.1"/>
    </source>
</evidence>